<protein>
    <recommendedName>
        <fullName evidence="5">Reverse transcriptase domain-containing protein</fullName>
    </recommendedName>
</protein>
<evidence type="ECO:0000313" key="4">
    <source>
        <dbReference type="Proteomes" id="UP000075243"/>
    </source>
</evidence>
<gene>
    <name evidence="3" type="ORF">KK1_021038</name>
</gene>
<feature type="domain" description="Reverse transcriptase zinc-binding" evidence="2">
    <location>
        <begin position="236"/>
        <end position="300"/>
    </location>
</feature>
<evidence type="ECO:0000259" key="1">
    <source>
        <dbReference type="Pfam" id="PF00078"/>
    </source>
</evidence>
<sequence>NKLDRFLISSYWLSKWSGNTQYIRDRNISDHYSIILKNSITNWGPKPFRTLDCWFEDRTFLSMVEKYMVRTNGGGLSSKDIISECLNGNNPRLVYQNHFAQWIIECLVLAKVSVLVNGSPTKEFFTQRGLRQGDPLAPFLFLVVTEGMFGMMIEAVNKGLYTIYIVGNDKMEVNMLQFVDETLFLGEATKTNIITIKSILRWFKLVSRLKVNFNKCLFGAVHAQLVKVERFATMLFLNVLWNINIPPKVVAFCWRLHHNALAMVDNLRRRNIMLEEESNMCVFCKNAEETITHVLFTCPTIHIILK</sequence>
<dbReference type="InterPro" id="IPR000477">
    <property type="entry name" value="RT_dom"/>
</dbReference>
<dbReference type="Proteomes" id="UP000075243">
    <property type="component" value="Chromosome 1"/>
</dbReference>
<dbReference type="STRING" id="3821.A0A151UBX2"/>
<dbReference type="PANTHER" id="PTHR33116">
    <property type="entry name" value="REVERSE TRANSCRIPTASE ZINC-BINDING DOMAIN-CONTAINING PROTEIN-RELATED-RELATED"/>
    <property type="match status" value="1"/>
</dbReference>
<dbReference type="EMBL" id="CM003603">
    <property type="protein sequence ID" value="KYP76782.1"/>
    <property type="molecule type" value="Genomic_DNA"/>
</dbReference>
<dbReference type="Pfam" id="PF13966">
    <property type="entry name" value="zf-RVT"/>
    <property type="match status" value="1"/>
</dbReference>
<feature type="non-terminal residue" evidence="3">
    <location>
        <position position="1"/>
    </location>
</feature>
<dbReference type="Gramene" id="C.cajan_20429.t">
    <property type="protein sequence ID" value="C.cajan_20429.t"/>
    <property type="gene ID" value="C.cajan_20429"/>
</dbReference>
<evidence type="ECO:0000259" key="2">
    <source>
        <dbReference type="Pfam" id="PF13966"/>
    </source>
</evidence>
<proteinExistence type="predicted"/>
<reference evidence="3 4" key="1">
    <citation type="journal article" date="2012" name="Nat. Biotechnol.">
        <title>Draft genome sequence of pigeonpea (Cajanus cajan), an orphan legume crop of resource-poor farmers.</title>
        <authorList>
            <person name="Varshney R.K."/>
            <person name="Chen W."/>
            <person name="Li Y."/>
            <person name="Bharti A.K."/>
            <person name="Saxena R.K."/>
            <person name="Schlueter J.A."/>
            <person name="Donoghue M.T."/>
            <person name="Azam S."/>
            <person name="Fan G."/>
            <person name="Whaley A.M."/>
            <person name="Farmer A.D."/>
            <person name="Sheridan J."/>
            <person name="Iwata A."/>
            <person name="Tuteja R."/>
            <person name="Penmetsa R.V."/>
            <person name="Wu W."/>
            <person name="Upadhyaya H.D."/>
            <person name="Yang S.P."/>
            <person name="Shah T."/>
            <person name="Saxena K.B."/>
            <person name="Michael T."/>
            <person name="McCombie W.R."/>
            <person name="Yang B."/>
            <person name="Zhang G."/>
            <person name="Yang H."/>
            <person name="Wang J."/>
            <person name="Spillane C."/>
            <person name="Cook D.R."/>
            <person name="May G.D."/>
            <person name="Xu X."/>
            <person name="Jackson S.A."/>
        </authorList>
    </citation>
    <scope>NUCLEOTIDE SEQUENCE [LARGE SCALE GENOMIC DNA]</scope>
    <source>
        <strain evidence="4">cv. Asha</strain>
    </source>
</reference>
<evidence type="ECO:0000313" key="3">
    <source>
        <dbReference type="EMBL" id="KYP76782.1"/>
    </source>
</evidence>
<dbReference type="PANTHER" id="PTHR33116:SF75">
    <property type="entry name" value="RIBONUCLEASE H PROTEIN"/>
    <property type="match status" value="1"/>
</dbReference>
<dbReference type="Pfam" id="PF00078">
    <property type="entry name" value="RVT_1"/>
    <property type="match status" value="1"/>
</dbReference>
<dbReference type="InterPro" id="IPR026960">
    <property type="entry name" value="RVT-Znf"/>
</dbReference>
<evidence type="ECO:0008006" key="5">
    <source>
        <dbReference type="Google" id="ProtNLM"/>
    </source>
</evidence>
<accession>A0A151UBX2</accession>
<name>A0A151UBX2_CAJCA</name>
<organism evidence="3 4">
    <name type="scientific">Cajanus cajan</name>
    <name type="common">Pigeon pea</name>
    <name type="synonym">Cajanus indicus</name>
    <dbReference type="NCBI Taxonomy" id="3821"/>
    <lineage>
        <taxon>Eukaryota</taxon>
        <taxon>Viridiplantae</taxon>
        <taxon>Streptophyta</taxon>
        <taxon>Embryophyta</taxon>
        <taxon>Tracheophyta</taxon>
        <taxon>Spermatophyta</taxon>
        <taxon>Magnoliopsida</taxon>
        <taxon>eudicotyledons</taxon>
        <taxon>Gunneridae</taxon>
        <taxon>Pentapetalae</taxon>
        <taxon>rosids</taxon>
        <taxon>fabids</taxon>
        <taxon>Fabales</taxon>
        <taxon>Fabaceae</taxon>
        <taxon>Papilionoideae</taxon>
        <taxon>50 kb inversion clade</taxon>
        <taxon>NPAAA clade</taxon>
        <taxon>indigoferoid/millettioid clade</taxon>
        <taxon>Phaseoleae</taxon>
        <taxon>Cajanus</taxon>
    </lineage>
</organism>
<feature type="domain" description="Reverse transcriptase" evidence="1">
    <location>
        <begin position="102"/>
        <end position="219"/>
    </location>
</feature>
<dbReference type="AlphaFoldDB" id="A0A151UBX2"/>
<keyword evidence="4" id="KW-1185">Reference proteome</keyword>